<evidence type="ECO:0000256" key="3">
    <source>
        <dbReference type="ARBA" id="ARBA00022475"/>
    </source>
</evidence>
<keyword evidence="11" id="KW-1185">Reference proteome</keyword>
<dbReference type="PANTHER" id="PTHR40063:SF1">
    <property type="entry name" value="MEMBRANE PROTEIN"/>
    <property type="match status" value="1"/>
</dbReference>
<evidence type="ECO:0000256" key="6">
    <source>
        <dbReference type="ARBA" id="ARBA00022989"/>
    </source>
</evidence>
<keyword evidence="5 8" id="KW-0812">Transmembrane</keyword>
<dbReference type="EMBL" id="CAJEWB010000010">
    <property type="protein sequence ID" value="CAD2074975.1"/>
    <property type="molecule type" value="Genomic_DNA"/>
</dbReference>
<proteinExistence type="predicted"/>
<evidence type="ECO:0000256" key="1">
    <source>
        <dbReference type="ARBA" id="ARBA00004651"/>
    </source>
</evidence>
<evidence type="ECO:0000313" key="10">
    <source>
        <dbReference type="EMBL" id="CAD2074975.1"/>
    </source>
</evidence>
<feature type="transmembrane region" description="Helical" evidence="8">
    <location>
        <begin position="47"/>
        <end position="67"/>
    </location>
</feature>
<evidence type="ECO:0000259" key="9">
    <source>
        <dbReference type="Pfam" id="PF13303"/>
    </source>
</evidence>
<evidence type="ECO:0000256" key="7">
    <source>
        <dbReference type="ARBA" id="ARBA00023136"/>
    </source>
</evidence>
<feature type="transmembrane region" description="Helical" evidence="8">
    <location>
        <begin position="238"/>
        <end position="260"/>
    </location>
</feature>
<evidence type="ECO:0000313" key="11">
    <source>
        <dbReference type="Proteomes" id="UP000588186"/>
    </source>
</evidence>
<comment type="subcellular location">
    <subcellularLocation>
        <location evidence="1">Cell membrane</location>
        <topology evidence="1">Multi-pass membrane protein</topology>
    </subcellularLocation>
</comment>
<dbReference type="GO" id="GO:0005886">
    <property type="term" value="C:plasma membrane"/>
    <property type="evidence" value="ECO:0007669"/>
    <property type="project" value="UniProtKB-SubCell"/>
</dbReference>
<comment type="caution">
    <text evidence="10">The sequence shown here is derived from an EMBL/GenBank/DDBJ whole genome shotgun (WGS) entry which is preliminary data.</text>
</comment>
<feature type="transmembrane region" description="Helical" evidence="8">
    <location>
        <begin position="73"/>
        <end position="101"/>
    </location>
</feature>
<dbReference type="AlphaFoldDB" id="A0A6V7RBP9"/>
<gene>
    <name evidence="10" type="ORF">JEOPIN946_00891</name>
</gene>
<sequence length="330" mass="34821">MMKNLLNRWFIDGMSFMALGLFSSLIIGLILKTIGQYIEVFSALTDIGELAMSLAGAAIGAAIAVGLKSPPLIIFSSVIVGQAAYIEGGVAGAYITMILIIEIARLYQKRTPIDILVSPFLTIVSGVYIGKFFGPYVSKFMSQIGEFINFATTQNPFLMGMLVAVVFGVVLTAPISSAGLAIMLDISGLAAGAAVIGCCCHMVGLAVTGYKDNGVSGLLSIGVGTSMLQVANIIRNPFIILPPTIASAIIAPIMAVFWPMENNSAGAGMGTSGFVGQIMAIESMGPGTKTWILIAIFHIILPAVVTYILYRVLYTYRLIKDGDQKLNLGS</sequence>
<feature type="transmembrane region" description="Helical" evidence="8">
    <location>
        <begin position="15"/>
        <end position="35"/>
    </location>
</feature>
<dbReference type="Proteomes" id="UP000588186">
    <property type="component" value="Unassembled WGS sequence"/>
</dbReference>
<dbReference type="PANTHER" id="PTHR40063">
    <property type="entry name" value="MEMBRANE PROTEIN-RELATED"/>
    <property type="match status" value="1"/>
</dbReference>
<feature type="transmembrane region" description="Helical" evidence="8">
    <location>
        <begin position="291"/>
        <end position="310"/>
    </location>
</feature>
<evidence type="ECO:0000256" key="2">
    <source>
        <dbReference type="ARBA" id="ARBA00022448"/>
    </source>
</evidence>
<feature type="domain" description="Phosphotransferase system EIIC" evidence="9">
    <location>
        <begin position="13"/>
        <end position="325"/>
    </location>
</feature>
<name>A0A6V7RBP9_9BACL</name>
<evidence type="ECO:0000256" key="4">
    <source>
        <dbReference type="ARBA" id="ARBA00022597"/>
    </source>
</evidence>
<keyword evidence="3" id="KW-1003">Cell membrane</keyword>
<keyword evidence="7 8" id="KW-0472">Membrane</keyword>
<dbReference type="GO" id="GO:0008982">
    <property type="term" value="F:protein-N(PI)-phosphohistidine-sugar phosphotransferase activity"/>
    <property type="evidence" value="ECO:0007669"/>
    <property type="project" value="InterPro"/>
</dbReference>
<feature type="transmembrane region" description="Helical" evidence="8">
    <location>
        <begin position="113"/>
        <end position="137"/>
    </location>
</feature>
<reference evidence="10 11" key="1">
    <citation type="submission" date="2020-07" db="EMBL/GenBank/DDBJ databases">
        <authorList>
            <person name="Criscuolo A."/>
        </authorList>
    </citation>
    <scope>NUCLEOTIDE SEQUENCE [LARGE SCALE GENOMIC DNA]</scope>
    <source>
        <strain evidence="10">CIP107946</strain>
    </source>
</reference>
<dbReference type="InterPro" id="IPR003352">
    <property type="entry name" value="PTS_EIIC"/>
</dbReference>
<accession>A0A6V7RBP9</accession>
<organism evidence="10 11">
    <name type="scientific">Phocicoccus pinnipedialis</name>
    <dbReference type="NCBI Taxonomy" id="110845"/>
    <lineage>
        <taxon>Bacteria</taxon>
        <taxon>Bacillati</taxon>
        <taxon>Bacillota</taxon>
        <taxon>Bacilli</taxon>
        <taxon>Bacillales</taxon>
        <taxon>Salinicoccaceae</taxon>
        <taxon>Phocicoccus</taxon>
    </lineage>
</organism>
<evidence type="ECO:0000256" key="5">
    <source>
        <dbReference type="ARBA" id="ARBA00022692"/>
    </source>
</evidence>
<keyword evidence="4" id="KW-0762">Sugar transport</keyword>
<feature type="transmembrane region" description="Helical" evidence="8">
    <location>
        <begin position="189"/>
        <end position="208"/>
    </location>
</feature>
<keyword evidence="6 8" id="KW-1133">Transmembrane helix</keyword>
<keyword evidence="2" id="KW-0813">Transport</keyword>
<dbReference type="Pfam" id="PF13303">
    <property type="entry name" value="PTS_EIIC_2"/>
    <property type="match status" value="1"/>
</dbReference>
<feature type="transmembrane region" description="Helical" evidence="8">
    <location>
        <begin position="157"/>
        <end position="182"/>
    </location>
</feature>
<evidence type="ECO:0000256" key="8">
    <source>
        <dbReference type="SAM" id="Phobius"/>
    </source>
</evidence>
<dbReference type="GO" id="GO:0009401">
    <property type="term" value="P:phosphoenolpyruvate-dependent sugar phosphotransferase system"/>
    <property type="evidence" value="ECO:0007669"/>
    <property type="project" value="InterPro"/>
</dbReference>
<protein>
    <recommendedName>
        <fullName evidence="9">Phosphotransferase system EIIC domain-containing protein</fullName>
    </recommendedName>
</protein>